<dbReference type="SUPFAM" id="SSF52540">
    <property type="entry name" value="P-loop containing nucleoside triphosphate hydrolases"/>
    <property type="match status" value="1"/>
</dbReference>
<keyword evidence="5" id="KW-1003">Cell membrane</keyword>
<keyword evidence="10 11" id="KW-0472">Membrane</keyword>
<dbReference type="Proteomes" id="UP001595847">
    <property type="component" value="Unassembled WGS sequence"/>
</dbReference>
<keyword evidence="8" id="KW-0067">ATP-binding</keyword>
<evidence type="ECO:0000256" key="9">
    <source>
        <dbReference type="ARBA" id="ARBA00022989"/>
    </source>
</evidence>
<feature type="transmembrane region" description="Helical" evidence="11">
    <location>
        <begin position="152"/>
        <end position="170"/>
    </location>
</feature>
<accession>A0ABV8FJE3</accession>
<dbReference type="EMBL" id="JBHSBH010000007">
    <property type="protein sequence ID" value="MFC3996249.1"/>
    <property type="molecule type" value="Genomic_DNA"/>
</dbReference>
<dbReference type="RefSeq" id="WP_378532127.1">
    <property type="nucleotide sequence ID" value="NZ_JBHSBH010000007.1"/>
</dbReference>
<comment type="caution">
    <text evidence="14">The sequence shown here is derived from an EMBL/GenBank/DDBJ whole genome shotgun (WGS) entry which is preliminary data.</text>
</comment>
<feature type="domain" description="ABC transmembrane type-1" evidence="13">
    <location>
        <begin position="89"/>
        <end position="281"/>
    </location>
</feature>
<keyword evidence="15" id="KW-1185">Reference proteome</keyword>
<protein>
    <submittedName>
        <fullName evidence="14">Dipeptide/oligopeptide/nickel ABC transporter permease/ATP-binding protein</fullName>
    </submittedName>
</protein>
<evidence type="ECO:0000256" key="1">
    <source>
        <dbReference type="ARBA" id="ARBA00004141"/>
    </source>
</evidence>
<dbReference type="InterPro" id="IPR017871">
    <property type="entry name" value="ABC_transporter-like_CS"/>
</dbReference>
<dbReference type="InterPro" id="IPR025966">
    <property type="entry name" value="OppC_N"/>
</dbReference>
<dbReference type="SMART" id="SM00382">
    <property type="entry name" value="AAA"/>
    <property type="match status" value="1"/>
</dbReference>
<feature type="transmembrane region" description="Helical" evidence="11">
    <location>
        <begin position="253"/>
        <end position="276"/>
    </location>
</feature>
<dbReference type="InterPro" id="IPR000515">
    <property type="entry name" value="MetI-like"/>
</dbReference>
<reference evidence="15" key="1">
    <citation type="journal article" date="2019" name="Int. J. Syst. Evol. Microbiol.">
        <title>The Global Catalogue of Microorganisms (GCM) 10K type strain sequencing project: providing services to taxonomists for standard genome sequencing and annotation.</title>
        <authorList>
            <consortium name="The Broad Institute Genomics Platform"/>
            <consortium name="The Broad Institute Genome Sequencing Center for Infectious Disease"/>
            <person name="Wu L."/>
            <person name="Ma J."/>
        </authorList>
    </citation>
    <scope>NUCLEOTIDE SEQUENCE [LARGE SCALE GENOMIC DNA]</scope>
    <source>
        <strain evidence="15">TBRC 1826</strain>
    </source>
</reference>
<dbReference type="CDD" id="cd06261">
    <property type="entry name" value="TM_PBP2"/>
    <property type="match status" value="1"/>
</dbReference>
<feature type="transmembrane region" description="Helical" evidence="11">
    <location>
        <begin position="210"/>
        <end position="233"/>
    </location>
</feature>
<dbReference type="PROSITE" id="PS00211">
    <property type="entry name" value="ABC_TRANSPORTER_1"/>
    <property type="match status" value="1"/>
</dbReference>
<dbReference type="Gene3D" id="3.40.50.300">
    <property type="entry name" value="P-loop containing nucleotide triphosphate hydrolases"/>
    <property type="match status" value="1"/>
</dbReference>
<keyword evidence="6 11" id="KW-0812">Transmembrane</keyword>
<organism evidence="14 15">
    <name type="scientific">Nocardiopsis sediminis</name>
    <dbReference type="NCBI Taxonomy" id="1778267"/>
    <lineage>
        <taxon>Bacteria</taxon>
        <taxon>Bacillati</taxon>
        <taxon>Actinomycetota</taxon>
        <taxon>Actinomycetes</taxon>
        <taxon>Streptosporangiales</taxon>
        <taxon>Nocardiopsidaceae</taxon>
        <taxon>Nocardiopsis</taxon>
    </lineage>
</organism>
<evidence type="ECO:0000256" key="4">
    <source>
        <dbReference type="ARBA" id="ARBA00022448"/>
    </source>
</evidence>
<dbReference type="Pfam" id="PF12911">
    <property type="entry name" value="OppC_N"/>
    <property type="match status" value="1"/>
</dbReference>
<dbReference type="PROSITE" id="PS50893">
    <property type="entry name" value="ABC_TRANSPORTER_2"/>
    <property type="match status" value="1"/>
</dbReference>
<evidence type="ECO:0000313" key="14">
    <source>
        <dbReference type="EMBL" id="MFC3996249.1"/>
    </source>
</evidence>
<evidence type="ECO:0000256" key="6">
    <source>
        <dbReference type="ARBA" id="ARBA00022692"/>
    </source>
</evidence>
<evidence type="ECO:0000256" key="8">
    <source>
        <dbReference type="ARBA" id="ARBA00022840"/>
    </source>
</evidence>
<dbReference type="InterPro" id="IPR003439">
    <property type="entry name" value="ABC_transporter-like_ATP-bd"/>
</dbReference>
<dbReference type="InterPro" id="IPR050388">
    <property type="entry name" value="ABC_Ni/Peptide_Import"/>
</dbReference>
<keyword evidence="4 11" id="KW-0813">Transport</keyword>
<evidence type="ECO:0000256" key="7">
    <source>
        <dbReference type="ARBA" id="ARBA00022741"/>
    </source>
</evidence>
<evidence type="ECO:0000256" key="11">
    <source>
        <dbReference type="RuleBase" id="RU363032"/>
    </source>
</evidence>
<evidence type="ECO:0000256" key="10">
    <source>
        <dbReference type="ARBA" id="ARBA00023136"/>
    </source>
</evidence>
<dbReference type="PANTHER" id="PTHR43297:SF2">
    <property type="entry name" value="DIPEPTIDE TRANSPORT ATP-BINDING PROTEIN DPPD"/>
    <property type="match status" value="1"/>
</dbReference>
<feature type="domain" description="ABC transporter" evidence="12">
    <location>
        <begin position="336"/>
        <end position="590"/>
    </location>
</feature>
<dbReference type="PROSITE" id="PS50928">
    <property type="entry name" value="ABC_TM1"/>
    <property type="match status" value="1"/>
</dbReference>
<evidence type="ECO:0000256" key="2">
    <source>
        <dbReference type="ARBA" id="ARBA00004202"/>
    </source>
</evidence>
<proteinExistence type="inferred from homology"/>
<comment type="similarity">
    <text evidence="3">Belongs to the ABC transporter superfamily.</text>
</comment>
<evidence type="ECO:0000313" key="15">
    <source>
        <dbReference type="Proteomes" id="UP001595847"/>
    </source>
</evidence>
<evidence type="ECO:0000256" key="5">
    <source>
        <dbReference type="ARBA" id="ARBA00022475"/>
    </source>
</evidence>
<evidence type="ECO:0000259" key="13">
    <source>
        <dbReference type="PROSITE" id="PS50928"/>
    </source>
</evidence>
<sequence>MTSTDAIAPAEPATRHRPVIVRVLRNPLGIVSTAVLVLIVLAAVLAPLLAPYGPNHAEIGDTLAPSSAGHLLGTDSAGRDVWSRLLWGGRLTLLSALLCAVVAIAIGLPAGLIAGYYGRGFDSASSWAANLLMSLPAIIVLLTVRTAFGPSVWISMVVFGVLISPSYFRLTRTAVQSVRNELYVDAARASGLGDARIITRHVMSVVRAPIIIQTALIAGVAIGIQSGIEFLGLGSPQEPTWGAMLSEGFRNIYVAPTVMLWPALAIGLTVAAFVLLGNALRDALEDLPKVKAARSAKGAAAHAGAEAAPPGTLHASVPAGAPAAAVPGTDGHLLDVRGLAIGYPTSDGAVKRVVDGVSFHVDKGEVLSIVGESGSGKTQTAFAVLGLLPDSARIVAGGITVDGVDTVRPAEGVVSHARLRALRGTRIAYVPQEPMSNLDPNYSVGHQLNRPMVKLLGLSRADAKTRVLDLLDRVGIVDPRRTYDLYPHEISGGMAQRVLIAGAVGCDPDLVIADEPTTALDVTVQAEVLELLRGMRDELGVAIVLVTHNFGVVADLADRVAVMQHGHIVETGAVRDVLGSPRHAYTRTLLDSMLAGKEPLTMLTATTGATA</sequence>
<dbReference type="Gene3D" id="1.10.3720.10">
    <property type="entry name" value="MetI-like"/>
    <property type="match status" value="1"/>
</dbReference>
<name>A0ABV8FJE3_9ACTN</name>
<dbReference type="InterPro" id="IPR035906">
    <property type="entry name" value="MetI-like_sf"/>
</dbReference>
<comment type="subcellular location">
    <subcellularLocation>
        <location evidence="11">Cell membrane</location>
        <topology evidence="11">Multi-pass membrane protein</topology>
    </subcellularLocation>
    <subcellularLocation>
        <location evidence="2">Cell membrane</location>
        <topology evidence="2">Peripheral membrane protein</topology>
    </subcellularLocation>
    <subcellularLocation>
        <location evidence="1">Membrane</location>
        <topology evidence="1">Multi-pass membrane protein</topology>
    </subcellularLocation>
</comment>
<dbReference type="SUPFAM" id="SSF161098">
    <property type="entry name" value="MetI-like"/>
    <property type="match status" value="1"/>
</dbReference>
<keyword evidence="9 11" id="KW-1133">Transmembrane helix</keyword>
<dbReference type="CDD" id="cd03257">
    <property type="entry name" value="ABC_NikE_OppD_transporters"/>
    <property type="match status" value="1"/>
</dbReference>
<dbReference type="InterPro" id="IPR003593">
    <property type="entry name" value="AAA+_ATPase"/>
</dbReference>
<gene>
    <name evidence="14" type="ORF">ACFOVU_10010</name>
</gene>
<dbReference type="Pfam" id="PF00528">
    <property type="entry name" value="BPD_transp_1"/>
    <property type="match status" value="1"/>
</dbReference>
<evidence type="ECO:0000256" key="3">
    <source>
        <dbReference type="ARBA" id="ARBA00005417"/>
    </source>
</evidence>
<feature type="transmembrane region" description="Helical" evidence="11">
    <location>
        <begin position="27"/>
        <end position="50"/>
    </location>
</feature>
<evidence type="ECO:0000259" key="12">
    <source>
        <dbReference type="PROSITE" id="PS50893"/>
    </source>
</evidence>
<dbReference type="PANTHER" id="PTHR43297">
    <property type="entry name" value="OLIGOPEPTIDE TRANSPORT ATP-BINDING PROTEIN APPD"/>
    <property type="match status" value="1"/>
</dbReference>
<dbReference type="InterPro" id="IPR027417">
    <property type="entry name" value="P-loop_NTPase"/>
</dbReference>
<comment type="similarity">
    <text evidence="11">Belongs to the binding-protein-dependent transport system permease family.</text>
</comment>
<keyword evidence="7" id="KW-0547">Nucleotide-binding</keyword>
<feature type="transmembrane region" description="Helical" evidence="11">
    <location>
        <begin position="91"/>
        <end position="115"/>
    </location>
</feature>
<feature type="transmembrane region" description="Helical" evidence="11">
    <location>
        <begin position="127"/>
        <end position="146"/>
    </location>
</feature>
<dbReference type="Pfam" id="PF00005">
    <property type="entry name" value="ABC_tran"/>
    <property type="match status" value="1"/>
</dbReference>